<protein>
    <submittedName>
        <fullName evidence="1">Methyltransferase family protein</fullName>
    </submittedName>
</protein>
<dbReference type="SUPFAM" id="SSF53335">
    <property type="entry name" value="S-adenosyl-L-methionine-dependent methyltransferases"/>
    <property type="match status" value="1"/>
</dbReference>
<accession>A0A562T0K1</accession>
<dbReference type="CDD" id="cd02440">
    <property type="entry name" value="AdoMet_MTases"/>
    <property type="match status" value="1"/>
</dbReference>
<dbReference type="AlphaFoldDB" id="A0A562T0K1"/>
<organism evidence="1 2">
    <name type="scientific">Chitinophaga japonensis</name>
    <name type="common">Flexibacter japonensis</name>
    <dbReference type="NCBI Taxonomy" id="104662"/>
    <lineage>
        <taxon>Bacteria</taxon>
        <taxon>Pseudomonadati</taxon>
        <taxon>Bacteroidota</taxon>
        <taxon>Chitinophagia</taxon>
        <taxon>Chitinophagales</taxon>
        <taxon>Chitinophagaceae</taxon>
        <taxon>Chitinophaga</taxon>
    </lineage>
</organism>
<keyword evidence="2" id="KW-1185">Reference proteome</keyword>
<proteinExistence type="predicted"/>
<gene>
    <name evidence="1" type="ORF">LX66_4150</name>
</gene>
<reference evidence="1 2" key="1">
    <citation type="journal article" date="2013" name="Stand. Genomic Sci.">
        <title>Genomic Encyclopedia of Type Strains, Phase I: The one thousand microbial genomes (KMG-I) project.</title>
        <authorList>
            <person name="Kyrpides N.C."/>
            <person name="Woyke T."/>
            <person name="Eisen J.A."/>
            <person name="Garrity G."/>
            <person name="Lilburn T.G."/>
            <person name="Beck B.J."/>
            <person name="Whitman W.B."/>
            <person name="Hugenholtz P."/>
            <person name="Klenk H.P."/>
        </authorList>
    </citation>
    <scope>NUCLEOTIDE SEQUENCE [LARGE SCALE GENOMIC DNA]</scope>
    <source>
        <strain evidence="1 2">DSM 13484</strain>
    </source>
</reference>
<dbReference type="Pfam" id="PF13489">
    <property type="entry name" value="Methyltransf_23"/>
    <property type="match status" value="1"/>
</dbReference>
<dbReference type="PANTHER" id="PTHR43861:SF6">
    <property type="entry name" value="METHYLTRANSFERASE TYPE 11"/>
    <property type="match status" value="1"/>
</dbReference>
<dbReference type="RefSeq" id="WP_145717035.1">
    <property type="nucleotide sequence ID" value="NZ_BAAAFY010000004.1"/>
</dbReference>
<dbReference type="EMBL" id="VLLG01000004">
    <property type="protein sequence ID" value="TWI86883.1"/>
    <property type="molecule type" value="Genomic_DNA"/>
</dbReference>
<keyword evidence="1" id="KW-0808">Transferase</keyword>
<dbReference type="InterPro" id="IPR029063">
    <property type="entry name" value="SAM-dependent_MTases_sf"/>
</dbReference>
<evidence type="ECO:0000313" key="2">
    <source>
        <dbReference type="Proteomes" id="UP000316778"/>
    </source>
</evidence>
<name>A0A562T0K1_CHIJA</name>
<dbReference type="GO" id="GO:0032259">
    <property type="term" value="P:methylation"/>
    <property type="evidence" value="ECO:0007669"/>
    <property type="project" value="UniProtKB-KW"/>
</dbReference>
<dbReference type="OrthoDB" id="3896938at2"/>
<sequence length="304" mass="34997">MAIKSPVTHSEHVSLVAQFPADQIIENYRQRGIQVARFFKDVPTVELYECLDTGYRFYYPGTIFGDGQFYADLQEAHNQYYAREKWEHTYAVSKIRPTDKVLEVGTGDGFFLETMKNKGIDARGLELNPRAIEAGRARGLQMDEELIEEHAARHEGAYDVVCTFQVLEHIYDVRGYLDACLLALRKGGKLIIGVPNNNPYLYKHDKWHLLNLPPHHAGLWSKKAFMALPGFYNVTVENVIVEPLRNDRGEYREWYEVQVEHQQEQRPLLGKVMSVVPRPLYKIGMKLLSPFIVGRNIVAVFTKL</sequence>
<dbReference type="PANTHER" id="PTHR43861">
    <property type="entry name" value="TRANS-ACONITATE 2-METHYLTRANSFERASE-RELATED"/>
    <property type="match status" value="1"/>
</dbReference>
<comment type="caution">
    <text evidence="1">The sequence shown here is derived from an EMBL/GenBank/DDBJ whole genome shotgun (WGS) entry which is preliminary data.</text>
</comment>
<dbReference type="GO" id="GO:0008168">
    <property type="term" value="F:methyltransferase activity"/>
    <property type="evidence" value="ECO:0007669"/>
    <property type="project" value="UniProtKB-KW"/>
</dbReference>
<evidence type="ECO:0000313" key="1">
    <source>
        <dbReference type="EMBL" id="TWI86883.1"/>
    </source>
</evidence>
<dbReference type="Proteomes" id="UP000316778">
    <property type="component" value="Unassembled WGS sequence"/>
</dbReference>
<keyword evidence="1" id="KW-0489">Methyltransferase</keyword>
<dbReference type="Gene3D" id="3.40.50.150">
    <property type="entry name" value="Vaccinia Virus protein VP39"/>
    <property type="match status" value="1"/>
</dbReference>